<feature type="chain" id="PRO_5047082621" evidence="1">
    <location>
        <begin position="21"/>
        <end position="213"/>
    </location>
</feature>
<protein>
    <submittedName>
        <fullName evidence="2">Uncharacterized protein</fullName>
    </submittedName>
</protein>
<dbReference type="PANTHER" id="PTHR37487">
    <property type="entry name" value="CHROMOSOME 1, WHOLE GENOME SHOTGUN SEQUENCE"/>
    <property type="match status" value="1"/>
</dbReference>
<accession>A0ABP1EBT7</accession>
<keyword evidence="1" id="KW-0732">Signal</keyword>
<organism evidence="2 3">
    <name type="scientific">Somion occarium</name>
    <dbReference type="NCBI Taxonomy" id="3059160"/>
    <lineage>
        <taxon>Eukaryota</taxon>
        <taxon>Fungi</taxon>
        <taxon>Dikarya</taxon>
        <taxon>Basidiomycota</taxon>
        <taxon>Agaricomycotina</taxon>
        <taxon>Agaricomycetes</taxon>
        <taxon>Polyporales</taxon>
        <taxon>Cerrenaceae</taxon>
        <taxon>Somion</taxon>
    </lineage>
</organism>
<evidence type="ECO:0000256" key="1">
    <source>
        <dbReference type="SAM" id="SignalP"/>
    </source>
</evidence>
<keyword evidence="3" id="KW-1185">Reference proteome</keyword>
<name>A0ABP1EBT7_9APHY</name>
<proteinExistence type="predicted"/>
<dbReference type="PANTHER" id="PTHR37487:SF2">
    <property type="entry name" value="EXPRESSED PROTEIN"/>
    <property type="match status" value="1"/>
</dbReference>
<evidence type="ECO:0000313" key="3">
    <source>
        <dbReference type="Proteomes" id="UP001497453"/>
    </source>
</evidence>
<sequence length="213" mass="21044">MYSTLVSLAIFSSLALAASAELTIDTPTELVQCQPVHVTWKEGAAPFDLIVTPTEDPCNQVLADLGDDHKGQSITWTVDLPAGTQAMFSLVDANGAEAWSGAVTVKGSDNSACLPEALNAAVNASSSSAASASGSSSVADIATPATTLVVPPGSISRVASSAAPTSTSDAAVPVGAANAGLDPLGSGAAAFHKFSAPALAFSAIVAVVVSFAL</sequence>
<dbReference type="EMBL" id="OZ037952">
    <property type="protein sequence ID" value="CAL1716669.1"/>
    <property type="molecule type" value="Genomic_DNA"/>
</dbReference>
<feature type="signal peptide" evidence="1">
    <location>
        <begin position="1"/>
        <end position="20"/>
    </location>
</feature>
<dbReference type="Proteomes" id="UP001497453">
    <property type="component" value="Chromosome 9"/>
</dbReference>
<gene>
    <name evidence="2" type="ORF">GFSPODELE1_LOCUS10865</name>
</gene>
<evidence type="ECO:0000313" key="2">
    <source>
        <dbReference type="EMBL" id="CAL1716669.1"/>
    </source>
</evidence>
<reference evidence="3" key="1">
    <citation type="submission" date="2024-04" db="EMBL/GenBank/DDBJ databases">
        <authorList>
            <person name="Shaw F."/>
            <person name="Minotto A."/>
        </authorList>
    </citation>
    <scope>NUCLEOTIDE SEQUENCE [LARGE SCALE GENOMIC DNA]</scope>
</reference>